<gene>
    <name evidence="3" type="ORF">EC501_15065</name>
</gene>
<dbReference type="InterPro" id="IPR041324">
    <property type="entry name" value="AgI/II_N"/>
</dbReference>
<dbReference type="PROSITE" id="PS51257">
    <property type="entry name" value="PROKAR_LIPOPROTEIN"/>
    <property type="match status" value="1"/>
</dbReference>
<sequence length="201" mass="22166">MKKISYILFLLMIALLTACSDDKQDTKASEETKEEGLNVDKGLLNVEVTLPASMFEGEEDIDTVIADAEADGIDKVTKNDDGSVTLKMSKSKHKELMNEIETSIKESIEEMKTSGDYASIKDIAHNDKFTDFTVVVDKAAYENSMDGFVALGLGISGAMYQLYDGANPDDYKVTVSVKDEATDEVLDEMVYPDDLEDIETE</sequence>
<accession>A0A3M8H4Z6</accession>
<dbReference type="Proteomes" id="UP000279909">
    <property type="component" value="Unassembled WGS sequence"/>
</dbReference>
<comment type="caution">
    <text evidence="3">The sequence shown here is derived from an EMBL/GenBank/DDBJ whole genome shotgun (WGS) entry which is preliminary data.</text>
</comment>
<dbReference type="OrthoDB" id="1849839at2"/>
<dbReference type="RefSeq" id="WP_122973190.1">
    <property type="nucleotide sequence ID" value="NZ_RHLQ01000047.1"/>
</dbReference>
<evidence type="ECO:0000313" key="3">
    <source>
        <dbReference type="EMBL" id="RNC97488.1"/>
    </source>
</evidence>
<dbReference type="EMBL" id="RHLQ01000047">
    <property type="protein sequence ID" value="RNC97488.1"/>
    <property type="molecule type" value="Genomic_DNA"/>
</dbReference>
<name>A0A3M8H4Z6_9BACI</name>
<evidence type="ECO:0000259" key="2">
    <source>
        <dbReference type="Pfam" id="PF18652"/>
    </source>
</evidence>
<evidence type="ECO:0000313" key="4">
    <source>
        <dbReference type="Proteomes" id="UP000279909"/>
    </source>
</evidence>
<proteinExistence type="predicted"/>
<dbReference type="Pfam" id="PF18652">
    <property type="entry name" value="Adhesin_P1_N"/>
    <property type="match status" value="1"/>
</dbReference>
<feature type="signal peptide" evidence="1">
    <location>
        <begin position="1"/>
        <end position="20"/>
    </location>
</feature>
<feature type="domain" description="Antigen I/II N-terminal" evidence="2">
    <location>
        <begin position="46"/>
        <end position="146"/>
    </location>
</feature>
<keyword evidence="4" id="KW-1185">Reference proteome</keyword>
<reference evidence="3 4" key="1">
    <citation type="journal article" date="2014" name="Int. J. Syst. Evol. Microbiol.">
        <title>Lysinibacillus halotolerans sp. nov., isolated from saline-alkaline soil.</title>
        <authorList>
            <person name="Kong D."/>
            <person name="Wang Y."/>
            <person name="Zhao B."/>
            <person name="Li Y."/>
            <person name="Song J."/>
            <person name="Zhai Y."/>
            <person name="Zhang C."/>
            <person name="Wang H."/>
            <person name="Chen X."/>
            <person name="Zhao B."/>
            <person name="Ruan Z."/>
        </authorList>
    </citation>
    <scope>NUCLEOTIDE SEQUENCE [LARGE SCALE GENOMIC DNA]</scope>
    <source>
        <strain evidence="3 4">MCCC 1A12703</strain>
    </source>
</reference>
<feature type="chain" id="PRO_5039538417" description="Antigen I/II N-terminal domain-containing protein" evidence="1">
    <location>
        <begin position="21"/>
        <end position="201"/>
    </location>
</feature>
<keyword evidence="1" id="KW-0732">Signal</keyword>
<protein>
    <recommendedName>
        <fullName evidence="2">Antigen I/II N-terminal domain-containing protein</fullName>
    </recommendedName>
</protein>
<evidence type="ECO:0000256" key="1">
    <source>
        <dbReference type="SAM" id="SignalP"/>
    </source>
</evidence>
<organism evidence="3 4">
    <name type="scientific">Lysinibacillus halotolerans</name>
    <dbReference type="NCBI Taxonomy" id="1368476"/>
    <lineage>
        <taxon>Bacteria</taxon>
        <taxon>Bacillati</taxon>
        <taxon>Bacillota</taxon>
        <taxon>Bacilli</taxon>
        <taxon>Bacillales</taxon>
        <taxon>Bacillaceae</taxon>
        <taxon>Lysinibacillus</taxon>
    </lineage>
</organism>
<dbReference type="AlphaFoldDB" id="A0A3M8H4Z6"/>